<keyword evidence="5 6" id="KW-0472">Membrane</keyword>
<keyword evidence="9" id="KW-1185">Reference proteome</keyword>
<feature type="transmembrane region" description="Helical" evidence="6">
    <location>
        <begin position="338"/>
        <end position="355"/>
    </location>
</feature>
<feature type="transmembrane region" description="Helical" evidence="6">
    <location>
        <begin position="427"/>
        <end position="448"/>
    </location>
</feature>
<evidence type="ECO:0000313" key="8">
    <source>
        <dbReference type="EMBL" id="MQL51642.1"/>
    </source>
</evidence>
<comment type="caution">
    <text evidence="8">The sequence shown here is derived from an EMBL/GenBank/DDBJ whole genome shotgun (WGS) entry which is preliminary data.</text>
</comment>
<feature type="transmembrane region" description="Helical" evidence="6">
    <location>
        <begin position="398"/>
        <end position="421"/>
    </location>
</feature>
<dbReference type="EMBL" id="WHYR01000010">
    <property type="protein sequence ID" value="MQL51642.1"/>
    <property type="molecule type" value="Genomic_DNA"/>
</dbReference>
<dbReference type="InterPro" id="IPR005828">
    <property type="entry name" value="MFS_sugar_transport-like"/>
</dbReference>
<dbReference type="InterPro" id="IPR036259">
    <property type="entry name" value="MFS_trans_sf"/>
</dbReference>
<feature type="transmembrane region" description="Helical" evidence="6">
    <location>
        <begin position="189"/>
        <end position="206"/>
    </location>
</feature>
<feature type="transmembrane region" description="Helical" evidence="6">
    <location>
        <begin position="361"/>
        <end position="386"/>
    </location>
</feature>
<feature type="transmembrane region" description="Helical" evidence="6">
    <location>
        <begin position="161"/>
        <end position="183"/>
    </location>
</feature>
<feature type="domain" description="Major facilitator superfamily (MFS) profile" evidence="7">
    <location>
        <begin position="37"/>
        <end position="452"/>
    </location>
</feature>
<feature type="transmembrane region" description="Helical" evidence="6">
    <location>
        <begin position="103"/>
        <end position="122"/>
    </location>
</feature>
<comment type="subcellular location">
    <subcellularLocation>
        <location evidence="1">Cell membrane</location>
        <topology evidence="1">Multi-pass membrane protein</topology>
    </subcellularLocation>
</comment>
<protein>
    <submittedName>
        <fullName evidence="8">MFS transporter</fullName>
    </submittedName>
</protein>
<dbReference type="PROSITE" id="PS50850">
    <property type="entry name" value="MFS"/>
    <property type="match status" value="1"/>
</dbReference>
<dbReference type="PANTHER" id="PTHR23508:SF10">
    <property type="entry name" value="CARBOXYLIC ACID TRANSPORTER PROTEIN HOMOLOG"/>
    <property type="match status" value="1"/>
</dbReference>
<evidence type="ECO:0000259" key="7">
    <source>
        <dbReference type="PROSITE" id="PS50850"/>
    </source>
</evidence>
<dbReference type="CDD" id="cd17316">
    <property type="entry name" value="MFS_SV2_like"/>
    <property type="match status" value="1"/>
</dbReference>
<evidence type="ECO:0000256" key="1">
    <source>
        <dbReference type="ARBA" id="ARBA00004651"/>
    </source>
</evidence>
<gene>
    <name evidence="8" type="ORF">GFC01_05075</name>
</gene>
<dbReference type="RefSeq" id="WP_152945578.1">
    <property type="nucleotide sequence ID" value="NZ_WHYR01000010.1"/>
</dbReference>
<evidence type="ECO:0000256" key="3">
    <source>
        <dbReference type="ARBA" id="ARBA00022692"/>
    </source>
</evidence>
<dbReference type="Proteomes" id="UP000441717">
    <property type="component" value="Unassembled WGS sequence"/>
</dbReference>
<dbReference type="OrthoDB" id="9787026at2"/>
<dbReference type="AlphaFoldDB" id="A0A6N7INR0"/>
<evidence type="ECO:0000256" key="6">
    <source>
        <dbReference type="SAM" id="Phobius"/>
    </source>
</evidence>
<dbReference type="Pfam" id="PF00083">
    <property type="entry name" value="Sugar_tr"/>
    <property type="match status" value="1"/>
</dbReference>
<dbReference type="GO" id="GO:0005886">
    <property type="term" value="C:plasma membrane"/>
    <property type="evidence" value="ECO:0007669"/>
    <property type="project" value="UniProtKB-SubCell"/>
</dbReference>
<dbReference type="Gene3D" id="1.20.1250.20">
    <property type="entry name" value="MFS general substrate transporter like domains"/>
    <property type="match status" value="1"/>
</dbReference>
<evidence type="ECO:0000313" key="9">
    <source>
        <dbReference type="Proteomes" id="UP000441717"/>
    </source>
</evidence>
<dbReference type="SUPFAM" id="SSF103473">
    <property type="entry name" value="MFS general substrate transporter"/>
    <property type="match status" value="1"/>
</dbReference>
<feature type="transmembrane region" description="Helical" evidence="6">
    <location>
        <begin position="37"/>
        <end position="59"/>
    </location>
</feature>
<keyword evidence="4 6" id="KW-1133">Transmembrane helix</keyword>
<sequence>MAVPESSLPVDDRKSTVGINIPGRMERLPLTGYQNKLFAVIATAWLADQVDVALLTFLLGSIIETFHLNTIQVGFLASMTYLGQLIGNVIFGTMSDLWGRQKTFQITMIIWGIASLLAATSWNVWALMVFRVLIGAGVGGEAPVAQAMVSEFVPASVRGKYIAWMEGMWAVGFVCSGAISFFLLKYANWRWVFVCVGLLALVVLIVRRHLPESPHWLYDRGRFKEAEQVMTAIEQEVEKRYGRPLPEPQQVETDVHQKVLPVTVLFQRFYIKRTFMAFGLWFFALMGFFGLTSWVAVLLNQAGMSIVKSVGFVTLITVGGIPGFLAAAALLEKIGRKATTAIFLVMSAVLAYVYGHATANITTLFLAGFGMNFFTFGMWCCLYAYTPELFPTRARSSGAGFASAFGRIGAITGPIVVGYIVNAVGHAGVFSLGAISFVIAALLVLILGPETKGEVLEKISV</sequence>
<organism evidence="8 9">
    <name type="scientific">Desulfofundulus thermobenzoicus</name>
    <dbReference type="NCBI Taxonomy" id="29376"/>
    <lineage>
        <taxon>Bacteria</taxon>
        <taxon>Bacillati</taxon>
        <taxon>Bacillota</taxon>
        <taxon>Clostridia</taxon>
        <taxon>Eubacteriales</taxon>
        <taxon>Peptococcaceae</taxon>
        <taxon>Desulfofundulus</taxon>
    </lineage>
</organism>
<proteinExistence type="predicted"/>
<evidence type="ECO:0000256" key="2">
    <source>
        <dbReference type="ARBA" id="ARBA00022448"/>
    </source>
</evidence>
<keyword evidence="2" id="KW-0813">Transport</keyword>
<accession>A0A6N7INR0</accession>
<dbReference type="GO" id="GO:0046943">
    <property type="term" value="F:carboxylic acid transmembrane transporter activity"/>
    <property type="evidence" value="ECO:0007669"/>
    <property type="project" value="TreeGrafter"/>
</dbReference>
<evidence type="ECO:0000256" key="4">
    <source>
        <dbReference type="ARBA" id="ARBA00022989"/>
    </source>
</evidence>
<keyword evidence="3 6" id="KW-0812">Transmembrane</keyword>
<name>A0A6N7INR0_9FIRM</name>
<reference evidence="8 9" key="1">
    <citation type="submission" date="2019-10" db="EMBL/GenBank/DDBJ databases">
        <title>Comparative genomics of sulfur disproportionating microorganisms.</title>
        <authorList>
            <person name="Ward L.M."/>
            <person name="Bertran E."/>
            <person name="Johnston D."/>
        </authorList>
    </citation>
    <scope>NUCLEOTIDE SEQUENCE [LARGE SCALE GENOMIC DNA]</scope>
    <source>
        <strain evidence="8 9">DSM 14055</strain>
    </source>
</reference>
<feature type="transmembrane region" description="Helical" evidence="6">
    <location>
        <begin position="71"/>
        <end position="91"/>
    </location>
</feature>
<dbReference type="InterPro" id="IPR020846">
    <property type="entry name" value="MFS_dom"/>
</dbReference>
<feature type="transmembrane region" description="Helical" evidence="6">
    <location>
        <begin position="275"/>
        <end position="297"/>
    </location>
</feature>
<feature type="transmembrane region" description="Helical" evidence="6">
    <location>
        <begin position="128"/>
        <end position="149"/>
    </location>
</feature>
<evidence type="ECO:0000256" key="5">
    <source>
        <dbReference type="ARBA" id="ARBA00023136"/>
    </source>
</evidence>
<feature type="transmembrane region" description="Helical" evidence="6">
    <location>
        <begin position="309"/>
        <end position="331"/>
    </location>
</feature>
<dbReference type="PANTHER" id="PTHR23508">
    <property type="entry name" value="CARBOXYLIC ACID TRANSPORTER PROTEIN HOMOLOG"/>
    <property type="match status" value="1"/>
</dbReference>